<evidence type="ECO:0000256" key="1">
    <source>
        <dbReference type="ARBA" id="ARBA00022801"/>
    </source>
</evidence>
<organism evidence="4 5">
    <name type="scientific">Sporosarcina limicola</name>
    <dbReference type="NCBI Taxonomy" id="34101"/>
    <lineage>
        <taxon>Bacteria</taxon>
        <taxon>Bacillati</taxon>
        <taxon>Bacillota</taxon>
        <taxon>Bacilli</taxon>
        <taxon>Bacillales</taxon>
        <taxon>Caryophanaceae</taxon>
        <taxon>Sporosarcina</taxon>
    </lineage>
</organism>
<dbReference type="Pfam" id="PF00293">
    <property type="entry name" value="NUDIX"/>
    <property type="match status" value="1"/>
</dbReference>
<dbReference type="InterPro" id="IPR020476">
    <property type="entry name" value="Nudix_hydrolase"/>
</dbReference>
<dbReference type="PRINTS" id="PR00502">
    <property type="entry name" value="NUDIXFAMILY"/>
</dbReference>
<dbReference type="PANTHER" id="PTHR43736">
    <property type="entry name" value="ADP-RIBOSE PYROPHOSPHATASE"/>
    <property type="match status" value="1"/>
</dbReference>
<name>A0A927R2U8_9BACL</name>
<dbReference type="Proteomes" id="UP000658225">
    <property type="component" value="Unassembled WGS sequence"/>
</dbReference>
<dbReference type="AlphaFoldDB" id="A0A927R2U8"/>
<evidence type="ECO:0000256" key="2">
    <source>
        <dbReference type="RuleBase" id="RU003476"/>
    </source>
</evidence>
<dbReference type="PANTHER" id="PTHR43736:SF2">
    <property type="entry name" value="MUTT_NUDIX FAMILY PROTEIN"/>
    <property type="match status" value="1"/>
</dbReference>
<dbReference type="PROSITE" id="PS00893">
    <property type="entry name" value="NUDIX_BOX"/>
    <property type="match status" value="1"/>
</dbReference>
<keyword evidence="1 2" id="KW-0378">Hydrolase</keyword>
<dbReference type="SUPFAM" id="SSF55811">
    <property type="entry name" value="Nudix"/>
    <property type="match status" value="1"/>
</dbReference>
<keyword evidence="5" id="KW-1185">Reference proteome</keyword>
<protein>
    <submittedName>
        <fullName evidence="4">8-oxo-dGTP pyrophosphatase MutT (NUDIX family)</fullName>
    </submittedName>
</protein>
<evidence type="ECO:0000313" key="5">
    <source>
        <dbReference type="Proteomes" id="UP000658225"/>
    </source>
</evidence>
<evidence type="ECO:0000259" key="3">
    <source>
        <dbReference type="PROSITE" id="PS51462"/>
    </source>
</evidence>
<dbReference type="InterPro" id="IPR000086">
    <property type="entry name" value="NUDIX_hydrolase_dom"/>
</dbReference>
<dbReference type="RefSeq" id="WP_192596872.1">
    <property type="nucleotide sequence ID" value="NZ_JADBEL010000001.1"/>
</dbReference>
<proteinExistence type="inferred from homology"/>
<reference evidence="4" key="1">
    <citation type="submission" date="2020-10" db="EMBL/GenBank/DDBJ databases">
        <title>Genomic Encyclopedia of Type Strains, Phase IV (KMG-IV): sequencing the most valuable type-strain genomes for metagenomic binning, comparative biology and taxonomic classification.</title>
        <authorList>
            <person name="Goeker M."/>
        </authorList>
    </citation>
    <scope>NUCLEOTIDE SEQUENCE</scope>
    <source>
        <strain evidence="4">DSM 13886</strain>
    </source>
</reference>
<dbReference type="PROSITE" id="PS51462">
    <property type="entry name" value="NUDIX"/>
    <property type="match status" value="1"/>
</dbReference>
<dbReference type="InterPro" id="IPR015797">
    <property type="entry name" value="NUDIX_hydrolase-like_dom_sf"/>
</dbReference>
<comment type="caution">
    <text evidence="4">The sequence shown here is derived from an EMBL/GenBank/DDBJ whole genome shotgun (WGS) entry which is preliminary data.</text>
</comment>
<evidence type="ECO:0000313" key="4">
    <source>
        <dbReference type="EMBL" id="MBE1553038.1"/>
    </source>
</evidence>
<dbReference type="GO" id="GO:0016787">
    <property type="term" value="F:hydrolase activity"/>
    <property type="evidence" value="ECO:0007669"/>
    <property type="project" value="UniProtKB-KW"/>
</dbReference>
<dbReference type="EMBL" id="JADBEL010000001">
    <property type="protein sequence ID" value="MBE1553038.1"/>
    <property type="molecule type" value="Genomic_DNA"/>
</dbReference>
<sequence>MRNRGSSVIIENNKVALIKRVRVGQEYYVFPGGGIENGESPEQAAIRETFEELGVHIDIKDDLGIVHHNGIQYFFTAEITGGIFGAGGGDEFTDKFRNRGTYEPMWIELERLLSLDVRPIEIAEKLHLLHRP</sequence>
<comment type="similarity">
    <text evidence="2">Belongs to the Nudix hydrolase family.</text>
</comment>
<dbReference type="InterPro" id="IPR020084">
    <property type="entry name" value="NUDIX_hydrolase_CS"/>
</dbReference>
<feature type="domain" description="Nudix hydrolase" evidence="3">
    <location>
        <begin position="1"/>
        <end position="130"/>
    </location>
</feature>
<accession>A0A927R2U8</accession>
<gene>
    <name evidence="4" type="ORF">H4683_000107</name>
</gene>
<dbReference type="Gene3D" id="3.90.79.10">
    <property type="entry name" value="Nucleoside Triphosphate Pyrophosphohydrolase"/>
    <property type="match status" value="1"/>
</dbReference>